<evidence type="ECO:0000313" key="7">
    <source>
        <dbReference type="Proteomes" id="UP000179047"/>
    </source>
</evidence>
<dbReference type="InterPro" id="IPR008217">
    <property type="entry name" value="Ccc1_fam"/>
</dbReference>
<dbReference type="STRING" id="1802701.A3A33_00075"/>
<dbReference type="GO" id="GO:0005384">
    <property type="term" value="F:manganese ion transmembrane transporter activity"/>
    <property type="evidence" value="ECO:0007669"/>
    <property type="project" value="InterPro"/>
</dbReference>
<evidence type="ECO:0000256" key="5">
    <source>
        <dbReference type="SAM" id="Phobius"/>
    </source>
</evidence>
<name>A0A1F8GUT5_9BACT</name>
<organism evidence="6 7">
    <name type="scientific">Candidatus Yanofskybacteria bacterium RIFCSPLOWO2_01_FULL_49_25</name>
    <dbReference type="NCBI Taxonomy" id="1802701"/>
    <lineage>
        <taxon>Bacteria</taxon>
        <taxon>Candidatus Yanofskyibacteriota</taxon>
    </lineage>
</organism>
<dbReference type="GO" id="GO:0012505">
    <property type="term" value="C:endomembrane system"/>
    <property type="evidence" value="ECO:0007669"/>
    <property type="project" value="UniProtKB-SubCell"/>
</dbReference>
<feature type="transmembrane region" description="Helical" evidence="5">
    <location>
        <begin position="48"/>
        <end position="72"/>
    </location>
</feature>
<dbReference type="PANTHER" id="PTHR31851">
    <property type="entry name" value="FE(2+)/MN(2+) TRANSPORTER PCL1"/>
    <property type="match status" value="1"/>
</dbReference>
<keyword evidence="3 5" id="KW-1133">Transmembrane helix</keyword>
<evidence type="ECO:0000256" key="4">
    <source>
        <dbReference type="ARBA" id="ARBA00023136"/>
    </source>
</evidence>
<evidence type="ECO:0000313" key="6">
    <source>
        <dbReference type="EMBL" id="OGN29041.1"/>
    </source>
</evidence>
<proteinExistence type="predicted"/>
<sequence>MTTLTHNEKEHGKLEGEYIGDFVFGANDGIITTFAVVSGAVGAGLSPLVIIMLGLANLIADGISMGLSNFLSLRSRRSFEQRERAREEYEIEKFPDQERQEVSDVVAGWGIPSAHVSSIVDDIVSDKKRWTDFMMREELGIVEDPKDKPITHGFVTFIAFSLVGAMPLIPYLFGIPPHLQFMVSIIATAVSLFIVGSLRSLVTNQRWLWAGLEMLIVGSIAASAAFVVGSWAQKIFVGH</sequence>
<accession>A0A1F8GUT5</accession>
<evidence type="ECO:0000256" key="3">
    <source>
        <dbReference type="ARBA" id="ARBA00022989"/>
    </source>
</evidence>
<feature type="transmembrane region" description="Helical" evidence="5">
    <location>
        <begin position="154"/>
        <end position="173"/>
    </location>
</feature>
<feature type="transmembrane region" description="Helical" evidence="5">
    <location>
        <begin position="179"/>
        <end position="198"/>
    </location>
</feature>
<evidence type="ECO:0008006" key="8">
    <source>
        <dbReference type="Google" id="ProtNLM"/>
    </source>
</evidence>
<dbReference type="EMBL" id="MGKP01000010">
    <property type="protein sequence ID" value="OGN29041.1"/>
    <property type="molecule type" value="Genomic_DNA"/>
</dbReference>
<feature type="transmembrane region" description="Helical" evidence="5">
    <location>
        <begin position="210"/>
        <end position="232"/>
    </location>
</feature>
<dbReference type="AlphaFoldDB" id="A0A1F8GUT5"/>
<dbReference type="Proteomes" id="UP000179047">
    <property type="component" value="Unassembled WGS sequence"/>
</dbReference>
<dbReference type="Pfam" id="PF01988">
    <property type="entry name" value="VIT1"/>
    <property type="match status" value="1"/>
</dbReference>
<comment type="caution">
    <text evidence="6">The sequence shown here is derived from an EMBL/GenBank/DDBJ whole genome shotgun (WGS) entry which is preliminary data.</text>
</comment>
<evidence type="ECO:0000256" key="1">
    <source>
        <dbReference type="ARBA" id="ARBA00004127"/>
    </source>
</evidence>
<keyword evidence="4 5" id="KW-0472">Membrane</keyword>
<comment type="subcellular location">
    <subcellularLocation>
        <location evidence="1">Endomembrane system</location>
        <topology evidence="1">Multi-pass membrane protein</topology>
    </subcellularLocation>
</comment>
<protein>
    <recommendedName>
        <fullName evidence="8">GMP synthase</fullName>
    </recommendedName>
</protein>
<keyword evidence="2 5" id="KW-0812">Transmembrane</keyword>
<reference evidence="6 7" key="1">
    <citation type="journal article" date="2016" name="Nat. Commun.">
        <title>Thousands of microbial genomes shed light on interconnected biogeochemical processes in an aquifer system.</title>
        <authorList>
            <person name="Anantharaman K."/>
            <person name="Brown C.T."/>
            <person name="Hug L.A."/>
            <person name="Sharon I."/>
            <person name="Castelle C.J."/>
            <person name="Probst A.J."/>
            <person name="Thomas B.C."/>
            <person name="Singh A."/>
            <person name="Wilkins M.J."/>
            <person name="Karaoz U."/>
            <person name="Brodie E.L."/>
            <person name="Williams K.H."/>
            <person name="Hubbard S.S."/>
            <person name="Banfield J.F."/>
        </authorList>
    </citation>
    <scope>NUCLEOTIDE SEQUENCE [LARGE SCALE GENOMIC DNA]</scope>
</reference>
<evidence type="ECO:0000256" key="2">
    <source>
        <dbReference type="ARBA" id="ARBA00022692"/>
    </source>
</evidence>
<gene>
    <name evidence="6" type="ORF">A3A33_00075</name>
</gene>
<dbReference type="GO" id="GO:0030026">
    <property type="term" value="P:intracellular manganese ion homeostasis"/>
    <property type="evidence" value="ECO:0007669"/>
    <property type="project" value="InterPro"/>
</dbReference>